<keyword evidence="3" id="KW-1185">Reference proteome</keyword>
<name>A0A2S9WUM3_9FLAO</name>
<evidence type="ECO:0000313" key="3">
    <source>
        <dbReference type="Proteomes" id="UP000239532"/>
    </source>
</evidence>
<comment type="caution">
    <text evidence="2">The sequence shown here is derived from an EMBL/GenBank/DDBJ whole genome shotgun (WGS) entry which is preliminary data.</text>
</comment>
<gene>
    <name evidence="2" type="ORF">BST86_08710</name>
</gene>
<feature type="signal peptide" evidence="1">
    <location>
        <begin position="1"/>
        <end position="23"/>
    </location>
</feature>
<protein>
    <recommendedName>
        <fullName evidence="4">YD repeat-containing protein</fullName>
    </recommendedName>
</protein>
<proteinExistence type="predicted"/>
<keyword evidence="1" id="KW-0732">Signal</keyword>
<evidence type="ECO:0000313" key="2">
    <source>
        <dbReference type="EMBL" id="PRP67173.1"/>
    </source>
</evidence>
<evidence type="ECO:0000256" key="1">
    <source>
        <dbReference type="SAM" id="SignalP"/>
    </source>
</evidence>
<dbReference type="AlphaFoldDB" id="A0A2S9WUM3"/>
<reference evidence="2 3" key="1">
    <citation type="submission" date="2016-11" db="EMBL/GenBank/DDBJ databases">
        <title>Trade-off between light-utilization and light-protection in marine flavobacteria.</title>
        <authorList>
            <person name="Kumagai Y."/>
        </authorList>
    </citation>
    <scope>NUCLEOTIDE SEQUENCE [LARGE SCALE GENOMIC DNA]</scope>
    <source>
        <strain evidence="2 3">JCM 17109</strain>
    </source>
</reference>
<evidence type="ECO:0008006" key="4">
    <source>
        <dbReference type="Google" id="ProtNLM"/>
    </source>
</evidence>
<feature type="chain" id="PRO_5015704401" description="YD repeat-containing protein" evidence="1">
    <location>
        <begin position="24"/>
        <end position="356"/>
    </location>
</feature>
<dbReference type="Proteomes" id="UP000239532">
    <property type="component" value="Unassembled WGS sequence"/>
</dbReference>
<organism evidence="2 3">
    <name type="scientific">Nonlabens agnitus</name>
    <dbReference type="NCBI Taxonomy" id="870484"/>
    <lineage>
        <taxon>Bacteria</taxon>
        <taxon>Pseudomonadati</taxon>
        <taxon>Bacteroidota</taxon>
        <taxon>Flavobacteriia</taxon>
        <taxon>Flavobacteriales</taxon>
        <taxon>Flavobacteriaceae</taxon>
        <taxon>Nonlabens</taxon>
    </lineage>
</organism>
<sequence length="356" mass="42147">MKYKKAFFIIFFIAIQLATPLWAQESEWRKCHNYLPFYYVNDGVTQEYEMVPRTAQELGLKGNIRALEYDYKKGYSLKSQENEYLYANAITFERNGYIRSKLRLRKKPKQRPQTIKKVNYGYGNEAIVNGKILYIENSVLDESTTNSFKEEDPRITFDYDYITEDGKITFDTTSLMQVMIYIGDNFKIQRVYNNKGKLFKERRYSKVSNKIKSNGLATAVKNTPFYLSRITSFSYDDEMRLVKTFMTKKRPDGSSEGFNEVTYSYKEIGDKLQVTKEYEENNRVYEELKIFNSAKLLTEVTEKVSYPSGRTTSQTYQYQYEYDAQGNWTERRAYQLVPNQANKLIQTTNREIIYRD</sequence>
<accession>A0A2S9WUM3</accession>
<dbReference type="RefSeq" id="WP_105982940.1">
    <property type="nucleotide sequence ID" value="NZ_MQUC01000003.1"/>
</dbReference>
<dbReference type="EMBL" id="MQUC01000003">
    <property type="protein sequence ID" value="PRP67173.1"/>
    <property type="molecule type" value="Genomic_DNA"/>
</dbReference>